<evidence type="ECO:0000256" key="7">
    <source>
        <dbReference type="ARBA" id="ARBA00022729"/>
    </source>
</evidence>
<keyword evidence="15" id="KW-1185">Reference proteome</keyword>
<dbReference type="GO" id="GO:0005615">
    <property type="term" value="C:extracellular space"/>
    <property type="evidence" value="ECO:0007669"/>
    <property type="project" value="TreeGrafter"/>
</dbReference>
<dbReference type="Pfam" id="PF00110">
    <property type="entry name" value="wnt"/>
    <property type="match status" value="1"/>
</dbReference>
<evidence type="ECO:0000313" key="15">
    <source>
        <dbReference type="Proteomes" id="UP000838412"/>
    </source>
</evidence>
<dbReference type="InterPro" id="IPR009140">
    <property type="entry name" value="Wnt2"/>
</dbReference>
<evidence type="ECO:0000256" key="13">
    <source>
        <dbReference type="SAM" id="SignalP"/>
    </source>
</evidence>
<dbReference type="Gene3D" id="3.30.2460.20">
    <property type="match status" value="1"/>
</dbReference>
<protein>
    <recommendedName>
        <fullName evidence="11">Protein Wnt</fullName>
    </recommendedName>
</protein>
<dbReference type="GO" id="GO:0005109">
    <property type="term" value="F:frizzled binding"/>
    <property type="evidence" value="ECO:0007669"/>
    <property type="project" value="TreeGrafter"/>
</dbReference>
<dbReference type="InterPro" id="IPR043158">
    <property type="entry name" value="Wnt_C"/>
</dbReference>
<evidence type="ECO:0000256" key="11">
    <source>
        <dbReference type="RuleBase" id="RU003500"/>
    </source>
</evidence>
<feature type="compositionally biased region" description="Polar residues" evidence="12">
    <location>
        <begin position="385"/>
        <end position="395"/>
    </location>
</feature>
<evidence type="ECO:0000256" key="10">
    <source>
        <dbReference type="ARBA" id="ARBA00023288"/>
    </source>
</evidence>
<dbReference type="FunFam" id="3.30.2460.20:FF:000001">
    <property type="entry name" value="Wnt homolog"/>
    <property type="match status" value="1"/>
</dbReference>
<keyword evidence="3 11" id="KW-0217">Developmental protein</keyword>
<keyword evidence="4" id="KW-0964">Secreted</keyword>
<evidence type="ECO:0000256" key="8">
    <source>
        <dbReference type="ARBA" id="ARBA00023157"/>
    </source>
</evidence>
<keyword evidence="5" id="KW-0272">Extracellular matrix</keyword>
<dbReference type="GO" id="GO:0048513">
    <property type="term" value="P:animal organ development"/>
    <property type="evidence" value="ECO:0007669"/>
    <property type="project" value="UniProtKB-ARBA"/>
</dbReference>
<comment type="subcellular location">
    <subcellularLocation>
        <location evidence="1 11">Secreted</location>
        <location evidence="1 11">Extracellular space</location>
        <location evidence="1 11">Extracellular matrix</location>
    </subcellularLocation>
</comment>
<dbReference type="OrthoDB" id="5945655at2759"/>
<name>A0A8K0EX29_BRALA</name>
<dbReference type="AlphaFoldDB" id="A0A8K0EX29"/>
<sequence>MRVEEMCVCVLLLATFCVSKVDTSWWFLSRLDINVLGARTICDNIPGLVPKQRHICQSHPDVMVSIARGAELGVRECQHQFRGDRWNCSTVDRDATVFGKVMDKSSREAAFVYAVSAAGVMFSITRSCSLGELLDCACDPKKRGFSEDSTGEFEWGGCSDNIKFGEGFTRKFVDARDRSQRDARAAMNMHNNRAGRRGVAKNMKMECKCHGVSGSCTLRTCWRAMSHFRKVTDYLRRRYDGAVEVTMNQGGSRLTVSDRNHKTPTKSDLVYFDTSPDYCLADDDTGSLGTVGRQCNRSSLGTDGCDIMCCGRGYDTTRVKRSRKCECKFHWCCFVRCKECSEIIDVFTCKGPSNEFVTPNQRQINIPTSRRVIDQSDNIFHGSFHGSSQSKTSNVLAIPRTGQAQKEDT</sequence>
<dbReference type="PANTHER" id="PTHR12027:SF37">
    <property type="entry name" value="PROTEIN WNT"/>
    <property type="match status" value="1"/>
</dbReference>
<keyword evidence="10" id="KW-0449">Lipoprotein</keyword>
<feature type="region of interest" description="Disordered" evidence="12">
    <location>
        <begin position="384"/>
        <end position="409"/>
    </location>
</feature>
<gene>
    <name evidence="14" type="primary">WNT2B</name>
    <name evidence="14" type="ORF">BLAG_LOCUS19661</name>
</gene>
<dbReference type="PRINTS" id="PR01842">
    <property type="entry name" value="WNT2PROTEIN"/>
</dbReference>
<comment type="similarity">
    <text evidence="2 11">Belongs to the Wnt family.</text>
</comment>
<evidence type="ECO:0000313" key="14">
    <source>
        <dbReference type="EMBL" id="CAH1265817.1"/>
    </source>
</evidence>
<dbReference type="PROSITE" id="PS00246">
    <property type="entry name" value="WNT1"/>
    <property type="match status" value="1"/>
</dbReference>
<dbReference type="PRINTS" id="PR01349">
    <property type="entry name" value="WNTPROTEIN"/>
</dbReference>
<accession>A0A8K0EX29</accession>
<evidence type="ECO:0000256" key="1">
    <source>
        <dbReference type="ARBA" id="ARBA00004498"/>
    </source>
</evidence>
<dbReference type="GO" id="GO:0005125">
    <property type="term" value="F:cytokine activity"/>
    <property type="evidence" value="ECO:0007669"/>
    <property type="project" value="TreeGrafter"/>
</dbReference>
<dbReference type="InterPro" id="IPR018161">
    <property type="entry name" value="Wnt_CS"/>
</dbReference>
<dbReference type="InterPro" id="IPR005817">
    <property type="entry name" value="Wnt"/>
</dbReference>
<dbReference type="EMBL" id="OV696690">
    <property type="protein sequence ID" value="CAH1265817.1"/>
    <property type="molecule type" value="Genomic_DNA"/>
</dbReference>
<evidence type="ECO:0000256" key="12">
    <source>
        <dbReference type="SAM" id="MobiDB-lite"/>
    </source>
</evidence>
<dbReference type="GO" id="GO:0045165">
    <property type="term" value="P:cell fate commitment"/>
    <property type="evidence" value="ECO:0007669"/>
    <property type="project" value="TreeGrafter"/>
</dbReference>
<reference evidence="14" key="1">
    <citation type="submission" date="2022-01" db="EMBL/GenBank/DDBJ databases">
        <authorList>
            <person name="Braso-Vives M."/>
        </authorList>
    </citation>
    <scope>NUCLEOTIDE SEQUENCE</scope>
</reference>
<dbReference type="GO" id="GO:0060070">
    <property type="term" value="P:canonical Wnt signaling pathway"/>
    <property type="evidence" value="ECO:0007669"/>
    <property type="project" value="TreeGrafter"/>
</dbReference>
<evidence type="ECO:0000256" key="9">
    <source>
        <dbReference type="ARBA" id="ARBA00023180"/>
    </source>
</evidence>
<evidence type="ECO:0000256" key="3">
    <source>
        <dbReference type="ARBA" id="ARBA00022473"/>
    </source>
</evidence>
<evidence type="ECO:0000256" key="6">
    <source>
        <dbReference type="ARBA" id="ARBA00022687"/>
    </source>
</evidence>
<keyword evidence="9" id="KW-0325">Glycoprotein</keyword>
<keyword evidence="6 11" id="KW-0879">Wnt signaling pathway</keyword>
<proteinExistence type="inferred from homology"/>
<comment type="function">
    <text evidence="11">Ligand for members of the frizzled family of seven transmembrane receptors.</text>
</comment>
<evidence type="ECO:0000256" key="2">
    <source>
        <dbReference type="ARBA" id="ARBA00005683"/>
    </source>
</evidence>
<organism evidence="14 15">
    <name type="scientific">Branchiostoma lanceolatum</name>
    <name type="common">Common lancelet</name>
    <name type="synonym">Amphioxus lanceolatum</name>
    <dbReference type="NCBI Taxonomy" id="7740"/>
    <lineage>
        <taxon>Eukaryota</taxon>
        <taxon>Metazoa</taxon>
        <taxon>Chordata</taxon>
        <taxon>Cephalochordata</taxon>
        <taxon>Leptocardii</taxon>
        <taxon>Amphioxiformes</taxon>
        <taxon>Branchiostomatidae</taxon>
        <taxon>Branchiostoma</taxon>
    </lineage>
</organism>
<feature type="signal peptide" evidence="13">
    <location>
        <begin position="1"/>
        <end position="23"/>
    </location>
</feature>
<keyword evidence="8" id="KW-1015">Disulfide bond</keyword>
<evidence type="ECO:0000256" key="5">
    <source>
        <dbReference type="ARBA" id="ARBA00022530"/>
    </source>
</evidence>
<dbReference type="CDD" id="cd19334">
    <property type="entry name" value="Wnt_Wnt2_like"/>
    <property type="match status" value="1"/>
</dbReference>
<dbReference type="SMART" id="SM00097">
    <property type="entry name" value="WNT1"/>
    <property type="match status" value="1"/>
</dbReference>
<keyword evidence="7 13" id="KW-0732">Signal</keyword>
<evidence type="ECO:0000256" key="4">
    <source>
        <dbReference type="ARBA" id="ARBA00022525"/>
    </source>
</evidence>
<dbReference type="PANTHER" id="PTHR12027">
    <property type="entry name" value="WNT RELATED"/>
    <property type="match status" value="1"/>
</dbReference>
<dbReference type="GO" id="GO:0030182">
    <property type="term" value="P:neuron differentiation"/>
    <property type="evidence" value="ECO:0007669"/>
    <property type="project" value="TreeGrafter"/>
</dbReference>
<feature type="chain" id="PRO_5035421336" description="Protein Wnt" evidence="13">
    <location>
        <begin position="24"/>
        <end position="409"/>
    </location>
</feature>
<dbReference type="Proteomes" id="UP000838412">
    <property type="component" value="Chromosome 5"/>
</dbReference>